<keyword evidence="2" id="KW-1185">Reference proteome</keyword>
<accession>A0A194Q6C5</accession>
<organism evidence="1 2">
    <name type="scientific">Papilio xuthus</name>
    <name type="common">Asian swallowtail butterfly</name>
    <dbReference type="NCBI Taxonomy" id="66420"/>
    <lineage>
        <taxon>Eukaryota</taxon>
        <taxon>Metazoa</taxon>
        <taxon>Ecdysozoa</taxon>
        <taxon>Arthropoda</taxon>
        <taxon>Hexapoda</taxon>
        <taxon>Insecta</taxon>
        <taxon>Pterygota</taxon>
        <taxon>Neoptera</taxon>
        <taxon>Endopterygota</taxon>
        <taxon>Lepidoptera</taxon>
        <taxon>Glossata</taxon>
        <taxon>Ditrysia</taxon>
        <taxon>Papilionoidea</taxon>
        <taxon>Papilionidae</taxon>
        <taxon>Papilioninae</taxon>
        <taxon>Papilio</taxon>
    </lineage>
</organism>
<reference evidence="1 2" key="1">
    <citation type="journal article" date="2015" name="Nat. Commun.">
        <title>Outbred genome sequencing and CRISPR/Cas9 gene editing in butterflies.</title>
        <authorList>
            <person name="Li X."/>
            <person name="Fan D."/>
            <person name="Zhang W."/>
            <person name="Liu G."/>
            <person name="Zhang L."/>
            <person name="Zhao L."/>
            <person name="Fang X."/>
            <person name="Chen L."/>
            <person name="Dong Y."/>
            <person name="Chen Y."/>
            <person name="Ding Y."/>
            <person name="Zhao R."/>
            <person name="Feng M."/>
            <person name="Zhu Y."/>
            <person name="Feng Y."/>
            <person name="Jiang X."/>
            <person name="Zhu D."/>
            <person name="Xiang H."/>
            <person name="Feng X."/>
            <person name="Li S."/>
            <person name="Wang J."/>
            <person name="Zhang G."/>
            <person name="Kronforst M.R."/>
            <person name="Wang W."/>
        </authorList>
    </citation>
    <scope>NUCLEOTIDE SEQUENCE [LARGE SCALE GENOMIC DNA]</scope>
    <source>
        <strain evidence="1">Ya'a_city_454_Px</strain>
        <tissue evidence="1">Whole body</tissue>
    </source>
</reference>
<gene>
    <name evidence="1" type="ORF">RR46_05347</name>
</gene>
<dbReference type="AlphaFoldDB" id="A0A194Q6C5"/>
<evidence type="ECO:0000313" key="2">
    <source>
        <dbReference type="Proteomes" id="UP000053268"/>
    </source>
</evidence>
<name>A0A194Q6C5_PAPXU</name>
<dbReference type="EMBL" id="KQ459439">
    <property type="protein sequence ID" value="KPJ01082.1"/>
    <property type="molecule type" value="Genomic_DNA"/>
</dbReference>
<sequence length="80" mass="9132">MSAGEECRRTVVVALQEEALARAHERAMERYVERREELGWRPHLGQRIADYHLGLLMHVGELALLPHLPAILMSHGCGHR</sequence>
<dbReference type="Proteomes" id="UP000053268">
    <property type="component" value="Unassembled WGS sequence"/>
</dbReference>
<proteinExistence type="predicted"/>
<protein>
    <submittedName>
        <fullName evidence="1">Uncharacterized protein</fullName>
    </submittedName>
</protein>
<evidence type="ECO:0000313" key="1">
    <source>
        <dbReference type="EMBL" id="KPJ01082.1"/>
    </source>
</evidence>